<dbReference type="RefSeq" id="WP_220388426.1">
    <property type="nucleotide sequence ID" value="NZ_FORT01000024.1"/>
</dbReference>
<evidence type="ECO:0000313" key="3">
    <source>
        <dbReference type="Proteomes" id="UP000198915"/>
    </source>
</evidence>
<proteinExistence type="predicted"/>
<evidence type="ECO:0000256" key="1">
    <source>
        <dbReference type="SAM" id="Phobius"/>
    </source>
</evidence>
<feature type="transmembrane region" description="Helical" evidence="1">
    <location>
        <begin position="162"/>
        <end position="195"/>
    </location>
</feature>
<dbReference type="EMBL" id="FORT01000024">
    <property type="protein sequence ID" value="SFK92297.1"/>
    <property type="molecule type" value="Genomic_DNA"/>
</dbReference>
<feature type="transmembrane region" description="Helical" evidence="1">
    <location>
        <begin position="234"/>
        <end position="253"/>
    </location>
</feature>
<feature type="transmembrane region" description="Helical" evidence="1">
    <location>
        <begin position="306"/>
        <end position="331"/>
    </location>
</feature>
<evidence type="ECO:0008006" key="4">
    <source>
        <dbReference type="Google" id="ProtNLM"/>
    </source>
</evidence>
<evidence type="ECO:0000313" key="2">
    <source>
        <dbReference type="EMBL" id="SFK92297.1"/>
    </source>
</evidence>
<dbReference type="Proteomes" id="UP000198915">
    <property type="component" value="Unassembled WGS sequence"/>
</dbReference>
<reference evidence="3" key="1">
    <citation type="submission" date="2016-10" db="EMBL/GenBank/DDBJ databases">
        <authorList>
            <person name="Varghese N."/>
            <person name="Submissions S."/>
        </authorList>
    </citation>
    <scope>NUCLEOTIDE SEQUENCE [LARGE SCALE GENOMIC DNA]</scope>
    <source>
        <strain evidence="3">OK042</strain>
    </source>
</reference>
<feature type="transmembrane region" description="Helical" evidence="1">
    <location>
        <begin position="67"/>
        <end position="86"/>
    </location>
</feature>
<name>A0A1I4DIL4_9BACL</name>
<feature type="transmembrane region" description="Helical" evidence="1">
    <location>
        <begin position="343"/>
        <end position="368"/>
    </location>
</feature>
<sequence>MAKPQEQLDSVYTLQQAAQKRAWSPIEWVGLGLVVAVTVLLIFQPSVLGDAFTAMLNKVKPIVVDVFLMGTVGVAIILSVMTGRMLERLGFTDALMRIFVPITERIRVNPSVVIPGIYNILGDINAAGRIGGPILKRAGATKDEQKIAIATMVQSQQSFSCFMLGLICLSIAGIEAFPVVFLAIFAPLVVVPFVLSKTIYRDTKSVPLRDLPSFTPSTPFFTTLFNGAKEGAELLFLLVIPAAAVIFGIIGLLDYAGAWKWIEGALSSGLSLIGVDPKTGITAILASPTLAMAQLKEVAATMDPRLVVGAFVLAASGLPLSDVFGQIPAIWSANSDLTPREALSAALVGMGMRIVTVVIFAFGLTPLLV</sequence>
<keyword evidence="3" id="KW-1185">Reference proteome</keyword>
<organism evidence="2 3">
    <name type="scientific">Brevibacillus centrosporus</name>
    <dbReference type="NCBI Taxonomy" id="54910"/>
    <lineage>
        <taxon>Bacteria</taxon>
        <taxon>Bacillati</taxon>
        <taxon>Bacillota</taxon>
        <taxon>Bacilli</taxon>
        <taxon>Bacillales</taxon>
        <taxon>Paenibacillaceae</taxon>
        <taxon>Brevibacillus</taxon>
    </lineage>
</organism>
<dbReference type="AlphaFoldDB" id="A0A1I4DIL4"/>
<keyword evidence="1" id="KW-1133">Transmembrane helix</keyword>
<dbReference type="STRING" id="1884381.SAMN05518846_12427"/>
<gene>
    <name evidence="2" type="ORF">SAMN05518846_12427</name>
</gene>
<feature type="transmembrane region" description="Helical" evidence="1">
    <location>
        <begin position="28"/>
        <end position="47"/>
    </location>
</feature>
<accession>A0A1I4DIL4</accession>
<keyword evidence="1" id="KW-0812">Transmembrane</keyword>
<keyword evidence="1" id="KW-0472">Membrane</keyword>
<protein>
    <recommendedName>
        <fullName evidence="4">Nucleoside recognition</fullName>
    </recommendedName>
</protein>